<keyword evidence="3" id="KW-0804">Transcription</keyword>
<evidence type="ECO:0000256" key="3">
    <source>
        <dbReference type="ARBA" id="ARBA00023163"/>
    </source>
</evidence>
<name>A0A7W7RHL4_9ACTN</name>
<evidence type="ECO:0000313" key="8">
    <source>
        <dbReference type="Proteomes" id="UP000523007"/>
    </source>
</evidence>
<evidence type="ECO:0000259" key="6">
    <source>
        <dbReference type="Pfam" id="PF02909"/>
    </source>
</evidence>
<dbReference type="Pfam" id="PF00440">
    <property type="entry name" value="TetR_N"/>
    <property type="match status" value="1"/>
</dbReference>
<dbReference type="InterPro" id="IPR001647">
    <property type="entry name" value="HTH_TetR"/>
</dbReference>
<dbReference type="Proteomes" id="UP000523007">
    <property type="component" value="Unassembled WGS sequence"/>
</dbReference>
<accession>A0A7W7RHL4</accession>
<dbReference type="PANTHER" id="PTHR30055:SF151">
    <property type="entry name" value="TRANSCRIPTIONAL REGULATORY PROTEIN"/>
    <property type="match status" value="1"/>
</dbReference>
<comment type="caution">
    <text evidence="7">The sequence shown here is derived from an EMBL/GenBank/DDBJ whole genome shotgun (WGS) entry which is preliminary data.</text>
</comment>
<dbReference type="EMBL" id="JACHJT010000001">
    <property type="protein sequence ID" value="MBB4932062.1"/>
    <property type="molecule type" value="Genomic_DNA"/>
</dbReference>
<reference evidence="7 8" key="1">
    <citation type="submission" date="2020-08" db="EMBL/GenBank/DDBJ databases">
        <title>Sequencing the genomes of 1000 actinobacteria strains.</title>
        <authorList>
            <person name="Klenk H.-P."/>
        </authorList>
    </citation>
    <scope>NUCLEOTIDE SEQUENCE [LARGE SCALE GENOMIC DNA]</scope>
    <source>
        <strain evidence="7 8">DSM 102030</strain>
    </source>
</reference>
<keyword evidence="1" id="KW-0805">Transcription regulation</keyword>
<dbReference type="GO" id="GO:0045892">
    <property type="term" value="P:negative regulation of DNA-templated transcription"/>
    <property type="evidence" value="ECO:0007669"/>
    <property type="project" value="InterPro"/>
</dbReference>
<evidence type="ECO:0000256" key="1">
    <source>
        <dbReference type="ARBA" id="ARBA00023015"/>
    </source>
</evidence>
<dbReference type="GO" id="GO:0003700">
    <property type="term" value="F:DNA-binding transcription factor activity"/>
    <property type="evidence" value="ECO:0007669"/>
    <property type="project" value="TreeGrafter"/>
</dbReference>
<dbReference type="GO" id="GO:0000976">
    <property type="term" value="F:transcription cis-regulatory region binding"/>
    <property type="evidence" value="ECO:0007669"/>
    <property type="project" value="TreeGrafter"/>
</dbReference>
<feature type="domain" description="HTH tetR-type" evidence="5">
    <location>
        <begin position="13"/>
        <end position="60"/>
    </location>
</feature>
<organism evidence="7 8">
    <name type="scientific">Lipingzhangella halophila</name>
    <dbReference type="NCBI Taxonomy" id="1783352"/>
    <lineage>
        <taxon>Bacteria</taxon>
        <taxon>Bacillati</taxon>
        <taxon>Actinomycetota</taxon>
        <taxon>Actinomycetes</taxon>
        <taxon>Streptosporangiales</taxon>
        <taxon>Nocardiopsidaceae</taxon>
        <taxon>Lipingzhangella</taxon>
    </lineage>
</organism>
<feature type="compositionally biased region" description="Acidic residues" evidence="4">
    <location>
        <begin position="77"/>
        <end position="98"/>
    </location>
</feature>
<proteinExistence type="predicted"/>
<feature type="region of interest" description="Disordered" evidence="4">
    <location>
        <begin position="71"/>
        <end position="104"/>
    </location>
</feature>
<evidence type="ECO:0000259" key="5">
    <source>
        <dbReference type="Pfam" id="PF00440"/>
    </source>
</evidence>
<dbReference type="AlphaFoldDB" id="A0A7W7RHL4"/>
<dbReference type="InterPro" id="IPR004111">
    <property type="entry name" value="Repressor_TetR_C"/>
</dbReference>
<evidence type="ECO:0000256" key="4">
    <source>
        <dbReference type="SAM" id="MobiDB-lite"/>
    </source>
</evidence>
<evidence type="ECO:0000256" key="2">
    <source>
        <dbReference type="ARBA" id="ARBA00023125"/>
    </source>
</evidence>
<dbReference type="InterPro" id="IPR050109">
    <property type="entry name" value="HTH-type_TetR-like_transc_reg"/>
</dbReference>
<dbReference type="InterPro" id="IPR009057">
    <property type="entry name" value="Homeodomain-like_sf"/>
</dbReference>
<dbReference type="InterPro" id="IPR036271">
    <property type="entry name" value="Tet_transcr_reg_TetR-rel_C_sf"/>
</dbReference>
<keyword evidence="8" id="KW-1185">Reference proteome</keyword>
<dbReference type="PANTHER" id="PTHR30055">
    <property type="entry name" value="HTH-TYPE TRANSCRIPTIONAL REGULATOR RUTR"/>
    <property type="match status" value="1"/>
</dbReference>
<keyword evidence="2" id="KW-0238">DNA-binding</keyword>
<dbReference type="Gene3D" id="1.10.357.10">
    <property type="entry name" value="Tetracycline Repressor, domain 2"/>
    <property type="match status" value="1"/>
</dbReference>
<feature type="domain" description="Tetracycline repressor TetR C-terminal" evidence="6">
    <location>
        <begin position="97"/>
        <end position="225"/>
    </location>
</feature>
<dbReference type="SUPFAM" id="SSF46689">
    <property type="entry name" value="Homeodomain-like"/>
    <property type="match status" value="1"/>
</dbReference>
<dbReference type="Pfam" id="PF02909">
    <property type="entry name" value="TetR_C_1"/>
    <property type="match status" value="1"/>
</dbReference>
<gene>
    <name evidence="7" type="ORF">F4561_002882</name>
</gene>
<sequence length="233" mass="24961">MSRNNAGLSAERIITEALRIIDGQGLRRLTMRRLGDTLQVEAMAIYHHFPLGKEQLFNAIVEYVTDVTRNCESGDAPGEDGEPADDGPAEAEEEAEPAADDRPWDERLRTWAHDYRAALLRHAGALTLLINRRPESAAAMRALESHYAAFAEAGLRGPAIVDAAAALDSYVTGAVIHQVRSEGLGSPDPAAIDGRFPTVALLAQEAAPDPERSFSAGLDALLAALTRDAEPAS</sequence>
<dbReference type="SUPFAM" id="SSF48498">
    <property type="entry name" value="Tetracyclin repressor-like, C-terminal domain"/>
    <property type="match status" value="1"/>
</dbReference>
<dbReference type="Gene3D" id="1.10.10.60">
    <property type="entry name" value="Homeodomain-like"/>
    <property type="match status" value="1"/>
</dbReference>
<dbReference type="RefSeq" id="WP_184579194.1">
    <property type="nucleotide sequence ID" value="NZ_JACHJT010000001.1"/>
</dbReference>
<protein>
    <submittedName>
        <fullName evidence="7">AcrR family transcriptional regulator</fullName>
    </submittedName>
</protein>
<evidence type="ECO:0000313" key="7">
    <source>
        <dbReference type="EMBL" id="MBB4932062.1"/>
    </source>
</evidence>